<dbReference type="AlphaFoldDB" id="A0A6A6PRI5"/>
<dbReference type="EMBL" id="MU001636">
    <property type="protein sequence ID" value="KAF2482720.1"/>
    <property type="molecule type" value="Genomic_DNA"/>
</dbReference>
<name>A0A6A6PRI5_9PEZI</name>
<dbReference type="Proteomes" id="UP000799767">
    <property type="component" value="Unassembled WGS sequence"/>
</dbReference>
<proteinExistence type="predicted"/>
<evidence type="ECO:0000313" key="2">
    <source>
        <dbReference type="EMBL" id="KAF2482720.1"/>
    </source>
</evidence>
<organism evidence="2 3">
    <name type="scientific">Neohortaea acidophila</name>
    <dbReference type="NCBI Taxonomy" id="245834"/>
    <lineage>
        <taxon>Eukaryota</taxon>
        <taxon>Fungi</taxon>
        <taxon>Dikarya</taxon>
        <taxon>Ascomycota</taxon>
        <taxon>Pezizomycotina</taxon>
        <taxon>Dothideomycetes</taxon>
        <taxon>Dothideomycetidae</taxon>
        <taxon>Mycosphaerellales</taxon>
        <taxon>Teratosphaeriaceae</taxon>
        <taxon>Neohortaea</taxon>
    </lineage>
</organism>
<accession>A0A6A6PRI5</accession>
<protein>
    <submittedName>
        <fullName evidence="2">Uncharacterized protein</fullName>
    </submittedName>
</protein>
<gene>
    <name evidence="2" type="ORF">BDY17DRAFT_165078</name>
</gene>
<dbReference type="GeneID" id="54470754"/>
<evidence type="ECO:0000256" key="1">
    <source>
        <dbReference type="SAM" id="MobiDB-lite"/>
    </source>
</evidence>
<keyword evidence="3" id="KW-1185">Reference proteome</keyword>
<feature type="compositionally biased region" description="Basic and acidic residues" evidence="1">
    <location>
        <begin position="1"/>
        <end position="12"/>
    </location>
</feature>
<feature type="compositionally biased region" description="Basic and acidic residues" evidence="1">
    <location>
        <begin position="122"/>
        <end position="140"/>
    </location>
</feature>
<evidence type="ECO:0000313" key="3">
    <source>
        <dbReference type="Proteomes" id="UP000799767"/>
    </source>
</evidence>
<feature type="region of interest" description="Disordered" evidence="1">
    <location>
        <begin position="89"/>
        <end position="160"/>
    </location>
</feature>
<dbReference type="RefSeq" id="XP_033589290.1">
    <property type="nucleotide sequence ID" value="XM_033729752.1"/>
</dbReference>
<feature type="region of interest" description="Disordered" evidence="1">
    <location>
        <begin position="1"/>
        <end position="22"/>
    </location>
</feature>
<sequence length="160" mass="17042">MAKKGRVSERRASGLATRDLGAKRNAIARAVGGRCEHGEALRSEEVGDTMRCAMSSDARAITGCQAKDELRLKGGDDGGVLAGVECSGCSEADAGEGEGRGQRRERKRRGGDGGRGWSSSDARTREWERGRAEVSVRVENKIQPYHKTASRGPPGDGEEV</sequence>
<reference evidence="2" key="1">
    <citation type="journal article" date="2020" name="Stud. Mycol.">
        <title>101 Dothideomycetes genomes: a test case for predicting lifestyles and emergence of pathogens.</title>
        <authorList>
            <person name="Haridas S."/>
            <person name="Albert R."/>
            <person name="Binder M."/>
            <person name="Bloem J."/>
            <person name="Labutti K."/>
            <person name="Salamov A."/>
            <person name="Andreopoulos B."/>
            <person name="Baker S."/>
            <person name="Barry K."/>
            <person name="Bills G."/>
            <person name="Bluhm B."/>
            <person name="Cannon C."/>
            <person name="Castanera R."/>
            <person name="Culley D."/>
            <person name="Daum C."/>
            <person name="Ezra D."/>
            <person name="Gonzalez J."/>
            <person name="Henrissat B."/>
            <person name="Kuo A."/>
            <person name="Liang C."/>
            <person name="Lipzen A."/>
            <person name="Lutzoni F."/>
            <person name="Magnuson J."/>
            <person name="Mondo S."/>
            <person name="Nolan M."/>
            <person name="Ohm R."/>
            <person name="Pangilinan J."/>
            <person name="Park H.-J."/>
            <person name="Ramirez L."/>
            <person name="Alfaro M."/>
            <person name="Sun H."/>
            <person name="Tritt A."/>
            <person name="Yoshinaga Y."/>
            <person name="Zwiers L.-H."/>
            <person name="Turgeon B."/>
            <person name="Goodwin S."/>
            <person name="Spatafora J."/>
            <person name="Crous P."/>
            <person name="Grigoriev I."/>
        </authorList>
    </citation>
    <scope>NUCLEOTIDE SEQUENCE</scope>
    <source>
        <strain evidence="2">CBS 113389</strain>
    </source>
</reference>